<name>A0A061IZ08_TRYRA</name>
<evidence type="ECO:0000313" key="3">
    <source>
        <dbReference type="Proteomes" id="UP000031737"/>
    </source>
</evidence>
<keyword evidence="3" id="KW-1185">Reference proteome</keyword>
<comment type="caution">
    <text evidence="2">The sequence shown here is derived from an EMBL/GenBank/DDBJ whole genome shotgun (WGS) entry which is preliminary data.</text>
</comment>
<sequence>MLPPFSKTVEAIVFSESALPAALSSEQVQLIMSKLEKITSAEERPCEHHFFGKDSVCAQTNSFLVSQGCPSHALVESCFAAAGEHSELGEMLQWFASAVVALFVDGVKSGVSFPQAWDESMRKYPTLAAHTFELQGFSALFSFLLFQLAAVEGTMSRRGASGDVTAVQKVVLRSSRKNVQRGIKREKVFRQREVLQERASGRFMATTSHSVETAVPKDTAVTAAVTTTTIVGMGQRTANLTVLPHRPPAKTLIMRNVQPLWNPAEASDPSKALKSMVLSPSLELPAYNKCKVRFLDSLVSPMQVLRRTADSGSLVPYPGETSLCNDSKCEDGSLVQTGVLTLPLVIRSKTITNNAENVSKDVDSNNGARTSIRSSNLQSVISPTAEESEPERRRRNGPADRPGPVRMEDLQQQMRAEELCRKYGVKKIVNYAERDLEEARDQMERMREILDAEYTPMSDTK</sequence>
<dbReference type="EMBL" id="AUPL01006051">
    <property type="protein sequence ID" value="ESL06277.1"/>
    <property type="molecule type" value="Genomic_DNA"/>
</dbReference>
<dbReference type="AlphaFoldDB" id="A0A061IZ08"/>
<reference evidence="2 3" key="1">
    <citation type="submission" date="2013-07" db="EMBL/GenBank/DDBJ databases">
        <authorList>
            <person name="Stoco P.H."/>
            <person name="Wagner G."/>
            <person name="Gerber A."/>
            <person name="Zaha A."/>
            <person name="Thompson C."/>
            <person name="Bartholomeu D.C."/>
            <person name="Luckemeyer D.D."/>
            <person name="Bahia D."/>
            <person name="Loreto E."/>
            <person name="Prestes E.B."/>
            <person name="Lima F.M."/>
            <person name="Rodrigues-Luiz G."/>
            <person name="Vallejo G.A."/>
            <person name="Filho J.F."/>
            <person name="Monteiro K.M."/>
            <person name="Tyler K.M."/>
            <person name="de Almeida L.G."/>
            <person name="Ortiz M.F."/>
            <person name="Siervo M.A."/>
            <person name="de Moraes M.H."/>
            <person name="Cunha O.L."/>
            <person name="Mendonca-Neto R."/>
            <person name="Silva R."/>
            <person name="Teixeira S.M."/>
            <person name="Murta S.M."/>
            <person name="Sincero T.C."/>
            <person name="Mendes T.A."/>
            <person name="Urmenyi T.P."/>
            <person name="Silva V.G."/>
            <person name="da Rocha W.D."/>
            <person name="Andersson B."/>
            <person name="Romanha A.J."/>
            <person name="Steindel M."/>
            <person name="de Vasconcelos A.T."/>
            <person name="Grisard E.C."/>
        </authorList>
    </citation>
    <scope>NUCLEOTIDE SEQUENCE [LARGE SCALE GENOMIC DNA]</scope>
    <source>
        <strain evidence="2 3">SC58</strain>
    </source>
</reference>
<feature type="region of interest" description="Disordered" evidence="1">
    <location>
        <begin position="357"/>
        <end position="406"/>
    </location>
</feature>
<dbReference type="Proteomes" id="UP000031737">
    <property type="component" value="Unassembled WGS sequence"/>
</dbReference>
<evidence type="ECO:0000256" key="1">
    <source>
        <dbReference type="SAM" id="MobiDB-lite"/>
    </source>
</evidence>
<dbReference type="VEuPathDB" id="TriTrypDB:TRSC58_06051"/>
<evidence type="ECO:0000313" key="2">
    <source>
        <dbReference type="EMBL" id="ESL06277.1"/>
    </source>
</evidence>
<accession>A0A061IZ08</accession>
<proteinExistence type="predicted"/>
<protein>
    <submittedName>
        <fullName evidence="2">Uncharacterized protein</fullName>
    </submittedName>
</protein>
<feature type="compositionally biased region" description="Polar residues" evidence="1">
    <location>
        <begin position="364"/>
        <end position="382"/>
    </location>
</feature>
<organism evidence="2 3">
    <name type="scientific">Trypanosoma rangeli SC58</name>
    <dbReference type="NCBI Taxonomy" id="429131"/>
    <lineage>
        <taxon>Eukaryota</taxon>
        <taxon>Discoba</taxon>
        <taxon>Euglenozoa</taxon>
        <taxon>Kinetoplastea</taxon>
        <taxon>Metakinetoplastina</taxon>
        <taxon>Trypanosomatida</taxon>
        <taxon>Trypanosomatidae</taxon>
        <taxon>Trypanosoma</taxon>
        <taxon>Herpetosoma</taxon>
    </lineage>
</organism>
<gene>
    <name evidence="2" type="ORF">TRSC58_06051</name>
</gene>
<dbReference type="OrthoDB" id="250059at2759"/>